<dbReference type="Proteomes" id="UP000316993">
    <property type="component" value="Unassembled WGS sequence"/>
</dbReference>
<protein>
    <submittedName>
        <fullName evidence="1">Uncharacterized protein</fullName>
    </submittedName>
</protein>
<dbReference type="RefSeq" id="WP_142084267.1">
    <property type="nucleotide sequence ID" value="NZ_VFPV01000003.1"/>
</dbReference>
<evidence type="ECO:0000313" key="2">
    <source>
        <dbReference type="Proteomes" id="UP000316993"/>
    </source>
</evidence>
<proteinExistence type="predicted"/>
<dbReference type="PANTHER" id="PTHR38778:SF1">
    <property type="entry name" value="CYTOPLASMIC PROTEIN"/>
    <property type="match status" value="1"/>
</dbReference>
<dbReference type="Pfam" id="PF04320">
    <property type="entry name" value="YggL_50S_bp"/>
    <property type="match status" value="1"/>
</dbReference>
<organism evidence="1 2">
    <name type="scientific">Acidovorax temperans</name>
    <dbReference type="NCBI Taxonomy" id="80878"/>
    <lineage>
        <taxon>Bacteria</taxon>
        <taxon>Pseudomonadati</taxon>
        <taxon>Pseudomonadota</taxon>
        <taxon>Betaproteobacteria</taxon>
        <taxon>Burkholderiales</taxon>
        <taxon>Comamonadaceae</taxon>
        <taxon>Acidovorax</taxon>
    </lineage>
</organism>
<name>A0A543L1D9_9BURK</name>
<sequence length="103" mass="11938">MTKHRSRRQRKKLHVGEFQEFGFAFKTQLKEGAREELFVDALLEEVIEPKGLEFGGWAHGGFITKSERGSVSAQERAALIDWTDRRFNRMRPSIAPRKRHQAG</sequence>
<reference evidence="1 2" key="1">
    <citation type="submission" date="2019-06" db="EMBL/GenBank/DDBJ databases">
        <title>Genomic Encyclopedia of Archaeal and Bacterial Type Strains, Phase II (KMG-II): from individual species to whole genera.</title>
        <authorList>
            <person name="Goeker M."/>
        </authorList>
    </citation>
    <scope>NUCLEOTIDE SEQUENCE [LARGE SCALE GENOMIC DNA]</scope>
    <source>
        <strain evidence="1 2">DSM 7270</strain>
    </source>
</reference>
<dbReference type="AlphaFoldDB" id="A0A543L1D9"/>
<dbReference type="InterPro" id="IPR007416">
    <property type="entry name" value="YggL_50S_bp"/>
</dbReference>
<gene>
    <name evidence="1" type="ORF">BDD18_3087</name>
</gene>
<accession>A0A543L1D9</accession>
<dbReference type="PANTHER" id="PTHR38778">
    <property type="entry name" value="CYTOPLASMIC PROTEIN-RELATED"/>
    <property type="match status" value="1"/>
</dbReference>
<comment type="caution">
    <text evidence="1">The sequence shown here is derived from an EMBL/GenBank/DDBJ whole genome shotgun (WGS) entry which is preliminary data.</text>
</comment>
<dbReference type="EMBL" id="VFPV01000003">
    <property type="protein sequence ID" value="TQN01142.1"/>
    <property type="molecule type" value="Genomic_DNA"/>
</dbReference>
<evidence type="ECO:0000313" key="1">
    <source>
        <dbReference type="EMBL" id="TQN01142.1"/>
    </source>
</evidence>
<dbReference type="GO" id="GO:0005829">
    <property type="term" value="C:cytosol"/>
    <property type="evidence" value="ECO:0007669"/>
    <property type="project" value="TreeGrafter"/>
</dbReference>